<organism evidence="2 3">
    <name type="scientific">Rubroshorea leprosula</name>
    <dbReference type="NCBI Taxonomy" id="152421"/>
    <lineage>
        <taxon>Eukaryota</taxon>
        <taxon>Viridiplantae</taxon>
        <taxon>Streptophyta</taxon>
        <taxon>Embryophyta</taxon>
        <taxon>Tracheophyta</taxon>
        <taxon>Spermatophyta</taxon>
        <taxon>Magnoliopsida</taxon>
        <taxon>eudicotyledons</taxon>
        <taxon>Gunneridae</taxon>
        <taxon>Pentapetalae</taxon>
        <taxon>rosids</taxon>
        <taxon>malvids</taxon>
        <taxon>Malvales</taxon>
        <taxon>Dipterocarpaceae</taxon>
        <taxon>Rubroshorea</taxon>
    </lineage>
</organism>
<feature type="region of interest" description="Disordered" evidence="1">
    <location>
        <begin position="134"/>
        <end position="157"/>
    </location>
</feature>
<evidence type="ECO:0000256" key="1">
    <source>
        <dbReference type="SAM" id="MobiDB-lite"/>
    </source>
</evidence>
<protein>
    <submittedName>
        <fullName evidence="2">Uncharacterized protein</fullName>
    </submittedName>
</protein>
<keyword evidence="3" id="KW-1185">Reference proteome</keyword>
<comment type="caution">
    <text evidence="2">The sequence shown here is derived from an EMBL/GenBank/DDBJ whole genome shotgun (WGS) entry which is preliminary data.</text>
</comment>
<name>A0AAV5JJL4_9ROSI</name>
<dbReference type="Proteomes" id="UP001054252">
    <property type="component" value="Unassembled WGS sequence"/>
</dbReference>
<dbReference type="EMBL" id="BPVZ01000034">
    <property type="protein sequence ID" value="GKV11579.1"/>
    <property type="molecule type" value="Genomic_DNA"/>
</dbReference>
<evidence type="ECO:0000313" key="3">
    <source>
        <dbReference type="Proteomes" id="UP001054252"/>
    </source>
</evidence>
<dbReference type="AlphaFoldDB" id="A0AAV5JJL4"/>
<sequence length="157" mass="17784">MDNLSLKRLSHTRIYKQGTGASRLGKAGGIYRGKLTELPKIEGTRAIKVNPSHFKEKQRDLMAVSYPKPKQFAPTTRAAGGQSKAEQIWFFQRGGRFLGSRCVLEQERKEKTKIISPVSQRHGWVPLFFSSRAAAGRRAESGLRRKKRKKEKEKEGS</sequence>
<evidence type="ECO:0000313" key="2">
    <source>
        <dbReference type="EMBL" id="GKV11579.1"/>
    </source>
</evidence>
<reference evidence="2 3" key="1">
    <citation type="journal article" date="2021" name="Commun. Biol.">
        <title>The genome of Shorea leprosula (Dipterocarpaceae) highlights the ecological relevance of drought in aseasonal tropical rainforests.</title>
        <authorList>
            <person name="Ng K.K.S."/>
            <person name="Kobayashi M.J."/>
            <person name="Fawcett J.A."/>
            <person name="Hatakeyama M."/>
            <person name="Paape T."/>
            <person name="Ng C.H."/>
            <person name="Ang C.C."/>
            <person name="Tnah L.H."/>
            <person name="Lee C.T."/>
            <person name="Nishiyama T."/>
            <person name="Sese J."/>
            <person name="O'Brien M.J."/>
            <person name="Copetti D."/>
            <person name="Mohd Noor M.I."/>
            <person name="Ong R.C."/>
            <person name="Putra M."/>
            <person name="Sireger I.Z."/>
            <person name="Indrioko S."/>
            <person name="Kosugi Y."/>
            <person name="Izuno A."/>
            <person name="Isagi Y."/>
            <person name="Lee S.L."/>
            <person name="Shimizu K.K."/>
        </authorList>
    </citation>
    <scope>NUCLEOTIDE SEQUENCE [LARGE SCALE GENOMIC DNA]</scope>
    <source>
        <strain evidence="2">214</strain>
    </source>
</reference>
<accession>A0AAV5JJL4</accession>
<proteinExistence type="predicted"/>
<gene>
    <name evidence="2" type="ORF">SLEP1_g22826</name>
</gene>